<reference evidence="2" key="1">
    <citation type="submission" date="2016-06" db="EMBL/GenBank/DDBJ databases">
        <authorList>
            <person name="Rodrigo-Torres L."/>
            <person name="Arahal R.D."/>
            <person name="Lucena T."/>
        </authorList>
    </citation>
    <scope>NUCLEOTIDE SEQUENCE [LARGE SCALE GENOMIC DNA]</scope>
    <source>
        <strain evidence="2">CECT8203</strain>
    </source>
</reference>
<protein>
    <submittedName>
        <fullName evidence="1">Uncharacterized protein</fullName>
    </submittedName>
</protein>
<name>A0A240EM28_9VIBR</name>
<sequence length="212" mass="23768">MSIDTYNKPQDVDTKASKYTIYSIYISDLTKTATTRSVLIAAIKQVRLSQFRYDYHPLTKLLLRRERFELGSHDTLTPLHDEQIATLLDALILPVSLSGQTDPYQLLMPVPLFELIKCHPYAQHLNVTLRLYDDPLQAIPTLMLTGPALHHRVKTTTLSQLAQRLAAAKTTPSPFNVTYPKKSTLAKLANVNPSAIRITTTTPASHKESCDV</sequence>
<proteinExistence type="predicted"/>
<keyword evidence="2" id="KW-1185">Reference proteome</keyword>
<gene>
    <name evidence="1" type="ORF">VTH8203_03395</name>
</gene>
<evidence type="ECO:0000313" key="2">
    <source>
        <dbReference type="Proteomes" id="UP000219336"/>
    </source>
</evidence>
<accession>A0A240EM28</accession>
<dbReference type="Proteomes" id="UP000219336">
    <property type="component" value="Unassembled WGS sequence"/>
</dbReference>
<dbReference type="RefSeq" id="WP_158296177.1">
    <property type="nucleotide sequence ID" value="NZ_JBHSII010000001.1"/>
</dbReference>
<organism evidence="1 2">
    <name type="scientific">Vibrio thalassae</name>
    <dbReference type="NCBI Taxonomy" id="1243014"/>
    <lineage>
        <taxon>Bacteria</taxon>
        <taxon>Pseudomonadati</taxon>
        <taxon>Pseudomonadota</taxon>
        <taxon>Gammaproteobacteria</taxon>
        <taxon>Vibrionales</taxon>
        <taxon>Vibrionaceae</taxon>
        <taxon>Vibrio</taxon>
    </lineage>
</organism>
<dbReference type="AlphaFoldDB" id="A0A240EM28"/>
<evidence type="ECO:0000313" key="1">
    <source>
        <dbReference type="EMBL" id="SNX49747.1"/>
    </source>
</evidence>
<dbReference type="EMBL" id="OANU01000073">
    <property type="protein sequence ID" value="SNX49747.1"/>
    <property type="molecule type" value="Genomic_DNA"/>
</dbReference>